<dbReference type="InterPro" id="IPR046346">
    <property type="entry name" value="Aminoacid_DH-like_N_sf"/>
</dbReference>
<feature type="domain" description="Shikimate dehydrogenase substrate binding N-terminal" evidence="5">
    <location>
        <begin position="626"/>
        <end position="707"/>
    </location>
</feature>
<dbReference type="AlphaFoldDB" id="E4ZI49"/>
<reference evidence="8" key="1">
    <citation type="journal article" date="2011" name="Nat. Commun.">
        <title>Effector diversification within compartments of the Leptosphaeria maculans genome affected by Repeat-Induced Point mutations.</title>
        <authorList>
            <person name="Rouxel T."/>
            <person name="Grandaubert J."/>
            <person name="Hane J.K."/>
            <person name="Hoede C."/>
            <person name="van de Wouw A.P."/>
            <person name="Couloux A."/>
            <person name="Dominguez V."/>
            <person name="Anthouard V."/>
            <person name="Bally P."/>
            <person name="Bourras S."/>
            <person name="Cozijnsen A.J."/>
            <person name="Ciuffetti L.M."/>
            <person name="Degrave A."/>
            <person name="Dilmaghani A."/>
            <person name="Duret L."/>
            <person name="Fudal I."/>
            <person name="Goodwin S.B."/>
            <person name="Gout L."/>
            <person name="Glaser N."/>
            <person name="Linglin J."/>
            <person name="Kema G.H.J."/>
            <person name="Lapalu N."/>
            <person name="Lawrence C.B."/>
            <person name="May K."/>
            <person name="Meyer M."/>
            <person name="Ollivier B."/>
            <person name="Poulain J."/>
            <person name="Schoch C.L."/>
            <person name="Simon A."/>
            <person name="Spatafora J.W."/>
            <person name="Stachowiak A."/>
            <person name="Turgeon B.G."/>
            <person name="Tyler B.M."/>
            <person name="Vincent D."/>
            <person name="Weissenbach J."/>
            <person name="Amselem J."/>
            <person name="Quesneville H."/>
            <person name="Oliver R.P."/>
            <person name="Wincker P."/>
            <person name="Balesdent M.-H."/>
            <person name="Howlett B.J."/>
        </authorList>
    </citation>
    <scope>NUCLEOTIDE SEQUENCE [LARGE SCALE GENOMIC DNA]</scope>
    <source>
        <strain evidence="8">JN3 / isolate v23.1.3 / race Av1-4-5-6-7-8</strain>
    </source>
</reference>
<dbReference type="InterPro" id="IPR031322">
    <property type="entry name" value="Shikimate/glucono_kinase"/>
</dbReference>
<dbReference type="Gene3D" id="3.40.50.720">
    <property type="entry name" value="NAD(P)-binding Rossmann-like Domain"/>
    <property type="match status" value="1"/>
</dbReference>
<dbReference type="GO" id="GO:0003866">
    <property type="term" value="F:3-phosphoshikimate 1-carboxyvinyltransferase activity"/>
    <property type="evidence" value="ECO:0007669"/>
    <property type="project" value="TreeGrafter"/>
</dbReference>
<keyword evidence="8" id="KW-1185">Reference proteome</keyword>
<accession>E4ZI49</accession>
<feature type="domain" description="SDH C-terminal" evidence="6">
    <location>
        <begin position="915"/>
        <end position="945"/>
    </location>
</feature>
<gene>
    <name evidence="7" type="ORF">LEMA_P062260.1</name>
</gene>
<dbReference type="InterPro" id="IPR027417">
    <property type="entry name" value="P-loop_NTPase"/>
</dbReference>
<dbReference type="InterPro" id="IPR001381">
    <property type="entry name" value="DHquinase_I"/>
</dbReference>
<feature type="compositionally biased region" description="Basic and acidic residues" evidence="3">
    <location>
        <begin position="91"/>
        <end position="107"/>
    </location>
</feature>
<dbReference type="Proteomes" id="UP000002668">
    <property type="component" value="Genome"/>
</dbReference>
<dbReference type="GO" id="GO:0009423">
    <property type="term" value="P:chorismate biosynthetic process"/>
    <property type="evidence" value="ECO:0007669"/>
    <property type="project" value="TreeGrafter"/>
</dbReference>
<dbReference type="PANTHER" id="PTHR21090">
    <property type="entry name" value="AROM/DEHYDROQUINATE SYNTHASE"/>
    <property type="match status" value="1"/>
</dbReference>
<dbReference type="GO" id="GO:0004764">
    <property type="term" value="F:shikimate 3-dehydrogenase (NADP+) activity"/>
    <property type="evidence" value="ECO:0007669"/>
    <property type="project" value="InterPro"/>
</dbReference>
<feature type="domain" description="Quinate/shikimate 5-dehydrogenase/glutamyl-tRNA reductase" evidence="4">
    <location>
        <begin position="765"/>
        <end position="810"/>
    </location>
</feature>
<feature type="compositionally biased region" description="Basic and acidic residues" evidence="3">
    <location>
        <begin position="115"/>
        <end position="126"/>
    </location>
</feature>
<feature type="region of interest" description="Disordered" evidence="3">
    <location>
        <begin position="91"/>
        <end position="158"/>
    </location>
</feature>
<dbReference type="Pfam" id="PF08501">
    <property type="entry name" value="Shikimate_dh_N"/>
    <property type="match status" value="1"/>
</dbReference>
<dbReference type="HOGENOM" id="CLU_008871_0_1_1"/>
<evidence type="ECO:0000256" key="3">
    <source>
        <dbReference type="SAM" id="MobiDB-lite"/>
    </source>
</evidence>
<dbReference type="CDD" id="cd01065">
    <property type="entry name" value="NAD_bind_Shikimate_DH"/>
    <property type="match status" value="1"/>
</dbReference>
<dbReference type="InterPro" id="IPR013785">
    <property type="entry name" value="Aldolase_TIM"/>
</dbReference>
<dbReference type="Pfam" id="PF01487">
    <property type="entry name" value="DHquinase_I"/>
    <property type="match status" value="1"/>
</dbReference>
<dbReference type="InterPro" id="IPR013708">
    <property type="entry name" value="Shikimate_DH-bd_N"/>
</dbReference>
<sequence length="971" mass="107439">MNTFTLPAQNWIIPIIHQCQVSRYLWLSLDNTGEGLTLGVIPFERGRGAISIPNLFDRTARGSEDVNRIWSTDRSNMAVAIATKRSFATMEEDKVATGSRPVDEREPSANPDSSKSSRVDREDSTHLTDTQALFSGHSAEARQNSSEPSKSSPCTPAATLLPIDKHRNFKLHASIALIGLRGTGKSTLAVIASMACRRRVIEIDSLFEQATGFSTAKYRKQFGAANHNLRQDELLRSALHTYDTGAIIVCNGGSLERNGQLLMQEFAKTHPVVHVVRDLHSVHGYLEGVDLQRLKDMMAFSAPILRRCSNYEFYNLSETTSVAASDTPSDQPPPPAFLTLQKTQRTFLKFLSLIIPRKSSTSGSVGPSVPPLEPGYPLSDVATELRKYTYAVQVPLDELSVDKVDISRLEYGCDVFEIVVDPIRHGLAANIDVLSRAMSRVRRSTIVPIVCHVLPTSNVSENRASYLEYVQHGLRLAPEYATVDLSLNHETIAGILAAKGPTKMIGCLHTTKSWEDSFWVTHYEHAIHLGCAAVRFSRPSDSIDDDDSIQNFRSRISKREDQIPLVCFNTGQAGRRSQCFNRHLTPVLPERKDCHEDTSPTAWLTAREITKALYASFTFDPMQLYIIGASLEYTVSPAMHNAAYESCGMPHQFHRISTTSSLSSLRELIKNPNFGGSIVIQPYKVEVMSLADALSQHARAIGAVNTLIPVRHVKPDGSVPDSLELFHERCQAGPIRALYGDNTEWIGIRSCVRRGLSPANAVRASSTALIIGAGGMARAAVYALLQLGIRHILIFNRTYARAQHLVSHFSRFVSTPPSDHPPPVPPNLDFKATFHILPSRDTPWPDTLSPPTIILSCIPTDPIDGSPAAQFTLPPHWMTSPTGGVVMETAYKTLDTPLAQQVRDAPSRLWTYMDGLDFLPEQAFAQFELFTGRRAPRRVMREEVLRAWRDEQGNADGEMVGRLEAVAGREP</sequence>
<evidence type="ECO:0000313" key="8">
    <source>
        <dbReference type="Proteomes" id="UP000002668"/>
    </source>
</evidence>
<dbReference type="GeneID" id="13284711"/>
<proteinExistence type="inferred from homology"/>
<dbReference type="PANTHER" id="PTHR21090:SF27">
    <property type="entry name" value="QUINATE REPRESSOR PROTEIN"/>
    <property type="match status" value="1"/>
</dbReference>
<dbReference type="SUPFAM" id="SSF51735">
    <property type="entry name" value="NAD(P)-binding Rossmann-fold domains"/>
    <property type="match status" value="1"/>
</dbReference>
<dbReference type="SUPFAM" id="SSF51569">
    <property type="entry name" value="Aldolase"/>
    <property type="match status" value="1"/>
</dbReference>
<dbReference type="SUPFAM" id="SSF53223">
    <property type="entry name" value="Aminoacid dehydrogenase-like, N-terminal domain"/>
    <property type="match status" value="1"/>
</dbReference>
<dbReference type="Gene3D" id="3.40.50.300">
    <property type="entry name" value="P-loop containing nucleotide triphosphate hydrolases"/>
    <property type="match status" value="1"/>
</dbReference>
<dbReference type="Pfam" id="PF01488">
    <property type="entry name" value="Shikimate_DH"/>
    <property type="match status" value="1"/>
</dbReference>
<dbReference type="SUPFAM" id="SSF52540">
    <property type="entry name" value="P-loop containing nucleoside triphosphate hydrolases"/>
    <property type="match status" value="1"/>
</dbReference>
<dbReference type="Pfam" id="PF01202">
    <property type="entry name" value="SKI"/>
    <property type="match status" value="1"/>
</dbReference>
<dbReference type="Pfam" id="PF18317">
    <property type="entry name" value="SDH_C"/>
    <property type="match status" value="1"/>
</dbReference>
<dbReference type="InterPro" id="IPR006151">
    <property type="entry name" value="Shikm_DH/Glu-tRNA_Rdtase"/>
</dbReference>
<dbReference type="VEuPathDB" id="FungiDB:LEMA_P062260.1"/>
<evidence type="ECO:0000259" key="6">
    <source>
        <dbReference type="Pfam" id="PF18317"/>
    </source>
</evidence>
<comment type="similarity">
    <text evidence="2">In the N-terminal section; belongs to the shikimate kinase family.</text>
</comment>
<evidence type="ECO:0000259" key="5">
    <source>
        <dbReference type="Pfam" id="PF08501"/>
    </source>
</evidence>
<organism evidence="8">
    <name type="scientific">Leptosphaeria maculans (strain JN3 / isolate v23.1.3 / race Av1-4-5-6-7-8)</name>
    <name type="common">Blackleg fungus</name>
    <name type="synonym">Phoma lingam</name>
    <dbReference type="NCBI Taxonomy" id="985895"/>
    <lineage>
        <taxon>Eukaryota</taxon>
        <taxon>Fungi</taxon>
        <taxon>Dikarya</taxon>
        <taxon>Ascomycota</taxon>
        <taxon>Pezizomycotina</taxon>
        <taxon>Dothideomycetes</taxon>
        <taxon>Pleosporomycetidae</taxon>
        <taxon>Pleosporales</taxon>
        <taxon>Pleosporineae</taxon>
        <taxon>Leptosphaeriaceae</taxon>
        <taxon>Plenodomus</taxon>
        <taxon>Plenodomus lingam/Leptosphaeria maculans species complex</taxon>
    </lineage>
</organism>
<comment type="similarity">
    <text evidence="1">In the 2nd section; belongs to the type-I 3-dehydroquinase family.</text>
</comment>
<dbReference type="FunFam" id="3.40.50.720:FF:000386">
    <property type="entry name" value="Quinate repressor protein"/>
    <property type="match status" value="1"/>
</dbReference>
<evidence type="ECO:0000256" key="2">
    <source>
        <dbReference type="ARBA" id="ARBA00009349"/>
    </source>
</evidence>
<feature type="compositionally biased region" description="Polar residues" evidence="3">
    <location>
        <begin position="141"/>
        <end position="154"/>
    </location>
</feature>
<dbReference type="STRING" id="985895.E4ZI49"/>
<evidence type="ECO:0000256" key="1">
    <source>
        <dbReference type="ARBA" id="ARBA00006477"/>
    </source>
</evidence>
<dbReference type="EMBL" id="FP929065">
    <property type="protein sequence ID" value="CBX91192.1"/>
    <property type="molecule type" value="Genomic_DNA"/>
</dbReference>
<dbReference type="InParanoid" id="E4ZI49"/>
<dbReference type="eggNOG" id="KOG0692">
    <property type="taxonomic scope" value="Eukaryota"/>
</dbReference>
<dbReference type="OMA" id="LWTYMDG"/>
<dbReference type="InterPro" id="IPR041121">
    <property type="entry name" value="SDH_C"/>
</dbReference>
<evidence type="ECO:0000259" key="4">
    <source>
        <dbReference type="Pfam" id="PF01488"/>
    </source>
</evidence>
<name>E4ZI49_LEPMJ</name>
<dbReference type="InterPro" id="IPR036291">
    <property type="entry name" value="NAD(P)-bd_dom_sf"/>
</dbReference>
<evidence type="ECO:0000313" key="7">
    <source>
        <dbReference type="EMBL" id="CBX91192.1"/>
    </source>
</evidence>
<dbReference type="OrthoDB" id="4415835at2759"/>
<dbReference type="GO" id="GO:0003855">
    <property type="term" value="F:3-dehydroquinate dehydratase activity"/>
    <property type="evidence" value="ECO:0007669"/>
    <property type="project" value="InterPro"/>
</dbReference>
<dbReference type="Gene3D" id="3.40.50.10860">
    <property type="entry name" value="Leucine Dehydrogenase, chain A, domain 1"/>
    <property type="match status" value="1"/>
</dbReference>
<dbReference type="Gene3D" id="3.20.20.70">
    <property type="entry name" value="Aldolase class I"/>
    <property type="match status" value="1"/>
</dbReference>
<protein>
    <submittedName>
        <fullName evidence="7">Similar to quinate pathway repressor protein QutR</fullName>
    </submittedName>
</protein>
<dbReference type="PRINTS" id="PR01100">
    <property type="entry name" value="SHIKIMTKNASE"/>
</dbReference>